<reference evidence="1" key="1">
    <citation type="submission" date="2022-11" db="EMBL/GenBank/DDBJ databases">
        <authorList>
            <person name="Hyden B.L."/>
            <person name="Feng K."/>
            <person name="Yates T."/>
            <person name="Jawdy S."/>
            <person name="Smart L.B."/>
            <person name="Muchero W."/>
        </authorList>
    </citation>
    <scope>NUCLEOTIDE SEQUENCE</scope>
    <source>
        <tissue evidence="1">Shoot tip</tissue>
    </source>
</reference>
<proteinExistence type="predicted"/>
<gene>
    <name evidence="1" type="ORF">OIU79_015465</name>
</gene>
<keyword evidence="2" id="KW-1185">Reference proteome</keyword>
<sequence>MNIKKGQFYISTKVSKVPTALAYNTWQKMKAEK</sequence>
<protein>
    <submittedName>
        <fullName evidence="1">Uncharacterized protein</fullName>
    </submittedName>
</protein>
<comment type="caution">
    <text evidence="1">The sequence shown here is derived from an EMBL/GenBank/DDBJ whole genome shotgun (WGS) entry which is preliminary data.</text>
</comment>
<dbReference type="EMBL" id="JAPFFK010000019">
    <property type="protein sequence ID" value="KAJ6685427.1"/>
    <property type="molecule type" value="Genomic_DNA"/>
</dbReference>
<dbReference type="Proteomes" id="UP001151532">
    <property type="component" value="Chromosome 2"/>
</dbReference>
<organism evidence="1 2">
    <name type="scientific">Salix purpurea</name>
    <name type="common">Purple osier willow</name>
    <dbReference type="NCBI Taxonomy" id="77065"/>
    <lineage>
        <taxon>Eukaryota</taxon>
        <taxon>Viridiplantae</taxon>
        <taxon>Streptophyta</taxon>
        <taxon>Embryophyta</taxon>
        <taxon>Tracheophyta</taxon>
        <taxon>Spermatophyta</taxon>
        <taxon>Magnoliopsida</taxon>
        <taxon>eudicotyledons</taxon>
        <taxon>Gunneridae</taxon>
        <taxon>Pentapetalae</taxon>
        <taxon>rosids</taxon>
        <taxon>fabids</taxon>
        <taxon>Malpighiales</taxon>
        <taxon>Salicaceae</taxon>
        <taxon>Saliceae</taxon>
        <taxon>Salix</taxon>
    </lineage>
</organism>
<evidence type="ECO:0000313" key="2">
    <source>
        <dbReference type="Proteomes" id="UP001151532"/>
    </source>
</evidence>
<reference evidence="1" key="2">
    <citation type="journal article" date="2023" name="Int. J. Mol. Sci.">
        <title>De Novo Assembly and Annotation of 11 Diverse Shrub Willow (Salix) Genomes Reveals Novel Gene Organization in Sex-Linked Regions.</title>
        <authorList>
            <person name="Hyden B."/>
            <person name="Feng K."/>
            <person name="Yates T.B."/>
            <person name="Jawdy S."/>
            <person name="Cereghino C."/>
            <person name="Smart L.B."/>
            <person name="Muchero W."/>
        </authorList>
    </citation>
    <scope>NUCLEOTIDE SEQUENCE</scope>
    <source>
        <tissue evidence="1">Shoot tip</tissue>
    </source>
</reference>
<accession>A0A9Q0SPY6</accession>
<dbReference type="AlphaFoldDB" id="A0A9Q0SPY6"/>
<evidence type="ECO:0000313" key="1">
    <source>
        <dbReference type="EMBL" id="KAJ6685427.1"/>
    </source>
</evidence>
<name>A0A9Q0SPY6_SALPP</name>